<sequence length="169" mass="19719">MQQNKDLSAYIDGEWVEGNFTEALCSSTDLQQKWQHYHTVRSVMRGEDLLLGRDFSEKMEALIENEEMDLQPKTQRMGLKVKRWVMPFMQVGIAASVCFVAVLGVNVMNNSNENEFVQDQPILQTLPFTNSIQQVSLNLHDEIRKIEDEKKKVEEQQLLKEKQEQQQYP</sequence>
<dbReference type="CDD" id="cd16328">
    <property type="entry name" value="RseA_N"/>
    <property type="match status" value="1"/>
</dbReference>
<dbReference type="PIRSF" id="PIRSF016938">
    <property type="entry name" value="RseA"/>
    <property type="match status" value="1"/>
</dbReference>
<dbReference type="SUPFAM" id="SSF89069">
    <property type="entry name" value="N-terminal, cytoplasmic domain of anti-sigmaE factor RseA"/>
    <property type="match status" value="1"/>
</dbReference>
<dbReference type="GO" id="GO:0016989">
    <property type="term" value="F:sigma factor antagonist activity"/>
    <property type="evidence" value="ECO:0007669"/>
    <property type="project" value="InterPro"/>
</dbReference>
<evidence type="ECO:0000256" key="1">
    <source>
        <dbReference type="ARBA" id="ARBA00004162"/>
    </source>
</evidence>
<dbReference type="Pfam" id="PF03872">
    <property type="entry name" value="RseA_N"/>
    <property type="match status" value="1"/>
</dbReference>
<keyword evidence="5 8" id="KW-1133">Transmembrane helix</keyword>
<feature type="domain" description="Anti sigma-E protein RseA C-terminal" evidence="10">
    <location>
        <begin position="119"/>
        <end position="166"/>
    </location>
</feature>
<dbReference type="PANTHER" id="PTHR38104">
    <property type="match status" value="1"/>
</dbReference>
<name>A0AAW8CGU0_9PAST</name>
<proteinExistence type="inferred from homology"/>
<dbReference type="RefSeq" id="WP_211597520.1">
    <property type="nucleotide sequence ID" value="NZ_JAGRQI010000005.1"/>
</dbReference>
<evidence type="ECO:0000259" key="9">
    <source>
        <dbReference type="Pfam" id="PF03872"/>
    </source>
</evidence>
<dbReference type="AlphaFoldDB" id="A0AAW8CGU0"/>
<feature type="coiled-coil region" evidence="7">
    <location>
        <begin position="136"/>
        <end position="166"/>
    </location>
</feature>
<protein>
    <submittedName>
        <fullName evidence="11">RseA family anti-sigma factor</fullName>
    </submittedName>
</protein>
<evidence type="ECO:0000256" key="5">
    <source>
        <dbReference type="ARBA" id="ARBA00022989"/>
    </source>
</evidence>
<comment type="subcellular location">
    <subcellularLocation>
        <location evidence="1">Cell membrane</location>
        <topology evidence="1">Single-pass membrane protein</topology>
    </subcellularLocation>
</comment>
<accession>A0AAW8CGU0</accession>
<keyword evidence="4 8" id="KW-0812">Transmembrane</keyword>
<keyword evidence="6 8" id="KW-0472">Membrane</keyword>
<keyword evidence="7" id="KW-0175">Coiled coil</keyword>
<evidence type="ECO:0000256" key="6">
    <source>
        <dbReference type="ARBA" id="ARBA00023136"/>
    </source>
</evidence>
<reference evidence="11" key="1">
    <citation type="journal article" date="2023" name="Front. Microbiol.">
        <title>Phylogeography and host specificity of Pasteurellaceae pathogenic to sea-farmed fish in the north-east Atlantic.</title>
        <authorList>
            <person name="Gulla S."/>
            <person name="Colquhoun D.J."/>
            <person name="Olsen A.B."/>
            <person name="Spilsberg B."/>
            <person name="Lagesen K."/>
            <person name="Aakesson C.P."/>
            <person name="Strom S."/>
            <person name="Manji F."/>
            <person name="Birkbeck T.H."/>
            <person name="Nilsen H.K."/>
        </authorList>
    </citation>
    <scope>NUCLEOTIDE SEQUENCE</scope>
    <source>
        <strain evidence="11">VIB1234</strain>
    </source>
</reference>
<dbReference type="InterPro" id="IPR026279">
    <property type="entry name" value="RseA"/>
</dbReference>
<dbReference type="Pfam" id="PF03873">
    <property type="entry name" value="RseA_C"/>
    <property type="match status" value="1"/>
</dbReference>
<evidence type="ECO:0000313" key="12">
    <source>
        <dbReference type="Proteomes" id="UP001230466"/>
    </source>
</evidence>
<keyword evidence="3" id="KW-1003">Cell membrane</keyword>
<feature type="domain" description="Anti sigma-E protein RseA N-terminal" evidence="9">
    <location>
        <begin position="1"/>
        <end position="75"/>
    </location>
</feature>
<dbReference type="InterPro" id="IPR005572">
    <property type="entry name" value="Anti-sigma_E_RseA_N"/>
</dbReference>
<evidence type="ECO:0000256" key="4">
    <source>
        <dbReference type="ARBA" id="ARBA00022692"/>
    </source>
</evidence>
<gene>
    <name evidence="11" type="ORF">QJU78_03600</name>
</gene>
<evidence type="ECO:0000256" key="8">
    <source>
        <dbReference type="SAM" id="Phobius"/>
    </source>
</evidence>
<evidence type="ECO:0000259" key="10">
    <source>
        <dbReference type="Pfam" id="PF03873"/>
    </source>
</evidence>
<feature type="transmembrane region" description="Helical" evidence="8">
    <location>
        <begin position="84"/>
        <end position="105"/>
    </location>
</feature>
<dbReference type="Gene3D" id="1.10.10.880">
    <property type="entry name" value="Anti sigma-E protein RseA, N-terminal domain"/>
    <property type="match status" value="1"/>
</dbReference>
<dbReference type="Proteomes" id="UP001230466">
    <property type="component" value="Unassembled WGS sequence"/>
</dbReference>
<dbReference type="InterPro" id="IPR036147">
    <property type="entry name" value="Anti-sigma_E_RseA_N_sf"/>
</dbReference>
<evidence type="ECO:0000256" key="3">
    <source>
        <dbReference type="ARBA" id="ARBA00022475"/>
    </source>
</evidence>
<dbReference type="PANTHER" id="PTHR38104:SF1">
    <property type="entry name" value="ANTI-SIGMA-E FACTOR RSEA"/>
    <property type="match status" value="1"/>
</dbReference>
<dbReference type="InterPro" id="IPR052383">
    <property type="entry name" value="Anti-sigma-E_RseA-like"/>
</dbReference>
<dbReference type="InterPro" id="IPR005573">
    <property type="entry name" value="Anti-sigma_E_RseA_C"/>
</dbReference>
<organism evidence="11 12">
    <name type="scientific">Pasteurella atlantica</name>
    <dbReference type="NCBI Taxonomy" id="2827233"/>
    <lineage>
        <taxon>Bacteria</taxon>
        <taxon>Pseudomonadati</taxon>
        <taxon>Pseudomonadota</taxon>
        <taxon>Gammaproteobacteria</taxon>
        <taxon>Pasteurellales</taxon>
        <taxon>Pasteurellaceae</taxon>
        <taxon>Pasteurella</taxon>
    </lineage>
</organism>
<evidence type="ECO:0000256" key="7">
    <source>
        <dbReference type="SAM" id="Coils"/>
    </source>
</evidence>
<dbReference type="GO" id="GO:0005886">
    <property type="term" value="C:plasma membrane"/>
    <property type="evidence" value="ECO:0007669"/>
    <property type="project" value="UniProtKB-SubCell"/>
</dbReference>
<comment type="similarity">
    <text evidence="2">Belongs to the RseA family.</text>
</comment>
<dbReference type="EMBL" id="JASAYJ010000005">
    <property type="protein sequence ID" value="MDP8186866.1"/>
    <property type="molecule type" value="Genomic_DNA"/>
</dbReference>
<evidence type="ECO:0000256" key="2">
    <source>
        <dbReference type="ARBA" id="ARBA00005837"/>
    </source>
</evidence>
<comment type="caution">
    <text evidence="11">The sequence shown here is derived from an EMBL/GenBank/DDBJ whole genome shotgun (WGS) entry which is preliminary data.</text>
</comment>
<evidence type="ECO:0000313" key="11">
    <source>
        <dbReference type="EMBL" id="MDP8186866.1"/>
    </source>
</evidence>